<evidence type="ECO:0000313" key="3">
    <source>
        <dbReference type="EMBL" id="MDC0827794.1"/>
    </source>
</evidence>
<dbReference type="GO" id="GO:0016020">
    <property type="term" value="C:membrane"/>
    <property type="evidence" value="ECO:0007669"/>
    <property type="project" value="TreeGrafter"/>
</dbReference>
<evidence type="ECO:0000256" key="1">
    <source>
        <dbReference type="ARBA" id="ARBA00022801"/>
    </source>
</evidence>
<dbReference type="InterPro" id="IPR050266">
    <property type="entry name" value="AB_hydrolase_sf"/>
</dbReference>
<evidence type="ECO:0000259" key="2">
    <source>
        <dbReference type="Pfam" id="PF12697"/>
    </source>
</evidence>
<name>A0AAW6FSR3_9FIRM</name>
<organism evidence="3 4">
    <name type="scientific">Faecalitalea cylindroides</name>
    <dbReference type="NCBI Taxonomy" id="39483"/>
    <lineage>
        <taxon>Bacteria</taxon>
        <taxon>Bacillati</taxon>
        <taxon>Bacillota</taxon>
        <taxon>Erysipelotrichia</taxon>
        <taxon>Erysipelotrichales</taxon>
        <taxon>Erysipelotrichaceae</taxon>
        <taxon>Faecalitalea</taxon>
    </lineage>
</organism>
<evidence type="ECO:0000313" key="4">
    <source>
        <dbReference type="Proteomes" id="UP001220658"/>
    </source>
</evidence>
<proteinExistence type="predicted"/>
<protein>
    <submittedName>
        <fullName evidence="3">Alpha/beta hydrolase</fullName>
    </submittedName>
</protein>
<gene>
    <name evidence="3" type="ORF">POG00_03615</name>
</gene>
<dbReference type="SUPFAM" id="SSF53474">
    <property type="entry name" value="alpha/beta-Hydrolases"/>
    <property type="match status" value="1"/>
</dbReference>
<feature type="domain" description="AB hydrolase-1" evidence="2">
    <location>
        <begin position="4"/>
        <end position="198"/>
    </location>
</feature>
<dbReference type="Pfam" id="PF12697">
    <property type="entry name" value="Abhydrolase_6"/>
    <property type="match status" value="1"/>
</dbReference>
<dbReference type="PANTHER" id="PTHR43798">
    <property type="entry name" value="MONOACYLGLYCEROL LIPASE"/>
    <property type="match status" value="1"/>
</dbReference>
<accession>A0AAW6FSR3</accession>
<comment type="caution">
    <text evidence="3">The sequence shown here is derived from an EMBL/GenBank/DDBJ whole genome shotgun (WGS) entry which is preliminary data.</text>
</comment>
<dbReference type="RefSeq" id="WP_229027162.1">
    <property type="nucleotide sequence ID" value="NZ_JADMUL010000007.1"/>
</dbReference>
<dbReference type="PANTHER" id="PTHR43798:SF31">
    <property type="entry name" value="AB HYDROLASE SUPERFAMILY PROTEIN YCLE"/>
    <property type="match status" value="1"/>
</dbReference>
<dbReference type="InterPro" id="IPR029058">
    <property type="entry name" value="AB_hydrolase_fold"/>
</dbReference>
<keyword evidence="1 3" id="KW-0378">Hydrolase</keyword>
<sequence length="205" mass="23077">MKTIFVHGSGQRANSWDKVLSEIEYKNECLTPDLRDILKGKSATYKNLYGAFKSYCDQFEEKINIVGLSLGGILALEYALENPERVQKLMLIATPHKVPKLVFTIQNIVLRFLPSSLFKDMAFNKKDTLALGKSMKDLNFTNRVSKLKNETCVVCGQKDKTNLKSAYYLKEHIKSAKLIIVEGAGHVLNEEVPEKVAGVINGFFE</sequence>
<dbReference type="Proteomes" id="UP001220658">
    <property type="component" value="Unassembled WGS sequence"/>
</dbReference>
<dbReference type="GO" id="GO:0016787">
    <property type="term" value="F:hydrolase activity"/>
    <property type="evidence" value="ECO:0007669"/>
    <property type="project" value="UniProtKB-KW"/>
</dbReference>
<dbReference type="InterPro" id="IPR000073">
    <property type="entry name" value="AB_hydrolase_1"/>
</dbReference>
<dbReference type="Gene3D" id="3.40.50.1820">
    <property type="entry name" value="alpha/beta hydrolase"/>
    <property type="match status" value="1"/>
</dbReference>
<dbReference type="AlphaFoldDB" id="A0AAW6FSR3"/>
<reference evidence="3" key="1">
    <citation type="submission" date="2023-01" db="EMBL/GenBank/DDBJ databases">
        <title>Human gut microbiome strain richness.</title>
        <authorList>
            <person name="Chen-Liaw A."/>
        </authorList>
    </citation>
    <scope>NUCLEOTIDE SEQUENCE</scope>
    <source>
        <strain evidence="3">D55st1_G4_D55t1_190419</strain>
    </source>
</reference>
<dbReference type="PRINTS" id="PR00111">
    <property type="entry name" value="ABHYDROLASE"/>
</dbReference>
<dbReference type="EMBL" id="JAQNCK010000007">
    <property type="protein sequence ID" value="MDC0827794.1"/>
    <property type="molecule type" value="Genomic_DNA"/>
</dbReference>